<protein>
    <submittedName>
        <fullName evidence="1">Uncharacterized protein</fullName>
    </submittedName>
</protein>
<dbReference type="Proteomes" id="UP000319716">
    <property type="component" value="Unassembled WGS sequence"/>
</dbReference>
<dbReference type="EMBL" id="BEXB01000009">
    <property type="protein sequence ID" value="GAY75927.1"/>
    <property type="molecule type" value="Genomic_DNA"/>
</dbReference>
<organism evidence="1 2">
    <name type="scientific">Sporolactobacillus inulinus</name>
    <dbReference type="NCBI Taxonomy" id="2078"/>
    <lineage>
        <taxon>Bacteria</taxon>
        <taxon>Bacillati</taxon>
        <taxon>Bacillota</taxon>
        <taxon>Bacilli</taxon>
        <taxon>Bacillales</taxon>
        <taxon>Sporolactobacillaceae</taxon>
        <taxon>Sporolactobacillus</taxon>
    </lineage>
</organism>
<dbReference type="AlphaFoldDB" id="A0A4Y1ZA54"/>
<gene>
    <name evidence="1" type="ORF">NBRC111894_1481</name>
</gene>
<reference evidence="1 2" key="1">
    <citation type="submission" date="2017-11" db="EMBL/GenBank/DDBJ databases">
        <title>Draft Genome Sequence of Sporolactobacillus inulinus NBRC 111894 Isolated from Koso, a Japanese Sugar-Vegetable Fermented Beverage.</title>
        <authorList>
            <person name="Chiou T.Y."/>
            <person name="Oshima K."/>
            <person name="Suda W."/>
            <person name="Hattori M."/>
            <person name="Takahashi T."/>
        </authorList>
    </citation>
    <scope>NUCLEOTIDE SEQUENCE [LARGE SCALE GENOMIC DNA]</scope>
    <source>
        <strain evidence="1 2">NBRC111894</strain>
    </source>
</reference>
<proteinExistence type="predicted"/>
<accession>A0A4Y1ZA54</accession>
<comment type="caution">
    <text evidence="1">The sequence shown here is derived from an EMBL/GenBank/DDBJ whole genome shotgun (WGS) entry which is preliminary data.</text>
</comment>
<evidence type="ECO:0000313" key="1">
    <source>
        <dbReference type="EMBL" id="GAY75927.1"/>
    </source>
</evidence>
<dbReference type="RefSeq" id="WP_262392440.1">
    <property type="nucleotide sequence ID" value="NZ_BEXB01000009.1"/>
</dbReference>
<sequence length="96" mass="10418">MLKQGKSMSSHSGVQDEVAARLAWTYPHAVAAASMAKQTVTEIKVQQDYFSSGNDDALLSGSERFQRLGTIGRNFATIRSVCNRTRNGASFIYAAS</sequence>
<name>A0A4Y1ZA54_9BACL</name>
<evidence type="ECO:0000313" key="2">
    <source>
        <dbReference type="Proteomes" id="UP000319716"/>
    </source>
</evidence>